<sequence>MRGAWLQHQGPEDQGKEDTGHACSDVLSAQHRTRKCSIQRAAPKYGRLFTLHPH</sequence>
<reference evidence="2" key="2">
    <citation type="journal article" date="2015" name="Fish Shellfish Immunol.">
        <title>Early steps in the European eel (Anguilla anguilla)-Vibrio vulnificus interaction in the gills: Role of the RtxA13 toxin.</title>
        <authorList>
            <person name="Callol A."/>
            <person name="Pajuelo D."/>
            <person name="Ebbesson L."/>
            <person name="Teles M."/>
            <person name="MacKenzie S."/>
            <person name="Amaro C."/>
        </authorList>
    </citation>
    <scope>NUCLEOTIDE SEQUENCE</scope>
</reference>
<name>A0A0E9PR11_ANGAN</name>
<organism evidence="2">
    <name type="scientific">Anguilla anguilla</name>
    <name type="common">European freshwater eel</name>
    <name type="synonym">Muraena anguilla</name>
    <dbReference type="NCBI Taxonomy" id="7936"/>
    <lineage>
        <taxon>Eukaryota</taxon>
        <taxon>Metazoa</taxon>
        <taxon>Chordata</taxon>
        <taxon>Craniata</taxon>
        <taxon>Vertebrata</taxon>
        <taxon>Euteleostomi</taxon>
        <taxon>Actinopterygii</taxon>
        <taxon>Neopterygii</taxon>
        <taxon>Teleostei</taxon>
        <taxon>Anguilliformes</taxon>
        <taxon>Anguillidae</taxon>
        <taxon>Anguilla</taxon>
    </lineage>
</organism>
<evidence type="ECO:0000256" key="1">
    <source>
        <dbReference type="SAM" id="MobiDB-lite"/>
    </source>
</evidence>
<reference evidence="2" key="1">
    <citation type="submission" date="2014-11" db="EMBL/GenBank/DDBJ databases">
        <authorList>
            <person name="Amaro Gonzalez C."/>
        </authorList>
    </citation>
    <scope>NUCLEOTIDE SEQUENCE</scope>
</reference>
<protein>
    <submittedName>
        <fullName evidence="2">Uncharacterized protein</fullName>
    </submittedName>
</protein>
<evidence type="ECO:0000313" key="2">
    <source>
        <dbReference type="EMBL" id="JAH06273.1"/>
    </source>
</evidence>
<accession>A0A0E9PR11</accession>
<dbReference type="EMBL" id="GBXM01102304">
    <property type="protein sequence ID" value="JAH06273.1"/>
    <property type="molecule type" value="Transcribed_RNA"/>
</dbReference>
<feature type="region of interest" description="Disordered" evidence="1">
    <location>
        <begin position="1"/>
        <end position="22"/>
    </location>
</feature>
<dbReference type="EMBL" id="GBXM01095625">
    <property type="protein sequence ID" value="JAH12952.1"/>
    <property type="molecule type" value="Transcribed_RNA"/>
</dbReference>
<feature type="compositionally biased region" description="Basic and acidic residues" evidence="1">
    <location>
        <begin position="10"/>
        <end position="20"/>
    </location>
</feature>
<proteinExistence type="predicted"/>
<dbReference type="AlphaFoldDB" id="A0A0E9PR11"/>